<gene>
    <name evidence="1" type="ORF">G2W53_005442</name>
</gene>
<sequence>MVLFFYDRIWIRRSGMRLRSRVRVNERLMGTGINALADELLTQMCVPIVLYLIIGAEIVHPSETAALAASEEASPLSTSSSSAVHGPLFSPILLQHAVDVFVPSAPAPGFLISIDRSLIIYLIFLFRSIGVGSGFCKANVYIPTQQKQGQCVDFKLLPRAYNHPCSEDHCP</sequence>
<dbReference type="Proteomes" id="UP000634136">
    <property type="component" value="Unassembled WGS sequence"/>
</dbReference>
<dbReference type="EMBL" id="JAAIUW010000003">
    <property type="protein sequence ID" value="KAF7836960.1"/>
    <property type="molecule type" value="Genomic_DNA"/>
</dbReference>
<name>A0A834X251_9FABA</name>
<proteinExistence type="predicted"/>
<evidence type="ECO:0000313" key="1">
    <source>
        <dbReference type="EMBL" id="KAF7836960.1"/>
    </source>
</evidence>
<comment type="caution">
    <text evidence="1">The sequence shown here is derived from an EMBL/GenBank/DDBJ whole genome shotgun (WGS) entry which is preliminary data.</text>
</comment>
<evidence type="ECO:0000313" key="2">
    <source>
        <dbReference type="Proteomes" id="UP000634136"/>
    </source>
</evidence>
<keyword evidence="2" id="KW-1185">Reference proteome</keyword>
<dbReference type="AlphaFoldDB" id="A0A834X251"/>
<accession>A0A834X251</accession>
<organism evidence="1 2">
    <name type="scientific">Senna tora</name>
    <dbReference type="NCBI Taxonomy" id="362788"/>
    <lineage>
        <taxon>Eukaryota</taxon>
        <taxon>Viridiplantae</taxon>
        <taxon>Streptophyta</taxon>
        <taxon>Embryophyta</taxon>
        <taxon>Tracheophyta</taxon>
        <taxon>Spermatophyta</taxon>
        <taxon>Magnoliopsida</taxon>
        <taxon>eudicotyledons</taxon>
        <taxon>Gunneridae</taxon>
        <taxon>Pentapetalae</taxon>
        <taxon>rosids</taxon>
        <taxon>fabids</taxon>
        <taxon>Fabales</taxon>
        <taxon>Fabaceae</taxon>
        <taxon>Caesalpinioideae</taxon>
        <taxon>Cassia clade</taxon>
        <taxon>Senna</taxon>
    </lineage>
</organism>
<protein>
    <submittedName>
        <fullName evidence="1">Transcription repressor MYB5</fullName>
    </submittedName>
</protein>
<reference evidence="1" key="1">
    <citation type="submission" date="2020-09" db="EMBL/GenBank/DDBJ databases">
        <title>Genome-Enabled Discovery of Anthraquinone Biosynthesis in Senna tora.</title>
        <authorList>
            <person name="Kang S.-H."/>
            <person name="Pandey R.P."/>
            <person name="Lee C.-M."/>
            <person name="Sim J.-S."/>
            <person name="Jeong J.-T."/>
            <person name="Choi B.-S."/>
            <person name="Jung M."/>
            <person name="Ginzburg D."/>
            <person name="Zhao K."/>
            <person name="Won S.Y."/>
            <person name="Oh T.-J."/>
            <person name="Yu Y."/>
            <person name="Kim N.-H."/>
            <person name="Lee O.R."/>
            <person name="Lee T.-H."/>
            <person name="Bashyal P."/>
            <person name="Kim T.-S."/>
            <person name="Lee W.-H."/>
            <person name="Kawkins C."/>
            <person name="Kim C.-K."/>
            <person name="Kim J.S."/>
            <person name="Ahn B.O."/>
            <person name="Rhee S.Y."/>
            <person name="Sohng J.K."/>
        </authorList>
    </citation>
    <scope>NUCLEOTIDE SEQUENCE</scope>
    <source>
        <tissue evidence="1">Leaf</tissue>
    </source>
</reference>